<protein>
    <submittedName>
        <fullName evidence="3">XRE family transcriptional regulator, master regulator for biofilm formation</fullName>
    </submittedName>
</protein>
<feature type="domain" description="HTH cro/C1-type" evidence="2">
    <location>
        <begin position="6"/>
        <end position="61"/>
    </location>
</feature>
<dbReference type="PANTHER" id="PTHR46797">
    <property type="entry name" value="HTH-TYPE TRANSCRIPTIONAL REGULATOR"/>
    <property type="match status" value="1"/>
</dbReference>
<dbReference type="PROSITE" id="PS50943">
    <property type="entry name" value="HTH_CROC1"/>
    <property type="match status" value="1"/>
</dbReference>
<dbReference type="Proteomes" id="UP000199444">
    <property type="component" value="Unassembled WGS sequence"/>
</dbReference>
<name>A0A1H0Y3A0_9BACI</name>
<dbReference type="SMART" id="SM00530">
    <property type="entry name" value="HTH_XRE"/>
    <property type="match status" value="1"/>
</dbReference>
<evidence type="ECO:0000313" key="4">
    <source>
        <dbReference type="Proteomes" id="UP000199444"/>
    </source>
</evidence>
<dbReference type="PANTHER" id="PTHR46797:SF1">
    <property type="entry name" value="METHYLPHOSPHONATE SYNTHASE"/>
    <property type="match status" value="1"/>
</dbReference>
<proteinExistence type="predicted"/>
<dbReference type="GO" id="GO:0003700">
    <property type="term" value="F:DNA-binding transcription factor activity"/>
    <property type="evidence" value="ECO:0007669"/>
    <property type="project" value="TreeGrafter"/>
</dbReference>
<keyword evidence="4" id="KW-1185">Reference proteome</keyword>
<keyword evidence="1" id="KW-0238">DNA-binding</keyword>
<evidence type="ECO:0000256" key="1">
    <source>
        <dbReference type="ARBA" id="ARBA00023125"/>
    </source>
</evidence>
<dbReference type="GO" id="GO:0005829">
    <property type="term" value="C:cytosol"/>
    <property type="evidence" value="ECO:0007669"/>
    <property type="project" value="TreeGrafter"/>
</dbReference>
<reference evidence="3 4" key="1">
    <citation type="submission" date="2016-10" db="EMBL/GenBank/DDBJ databases">
        <authorList>
            <person name="de Groot N.N."/>
        </authorList>
    </citation>
    <scope>NUCLEOTIDE SEQUENCE [LARGE SCALE GENOMIC DNA]</scope>
    <source>
        <strain evidence="3 4">CGMCC 1.10449</strain>
    </source>
</reference>
<dbReference type="InterPro" id="IPR050807">
    <property type="entry name" value="TransReg_Diox_bact_type"/>
</dbReference>
<evidence type="ECO:0000313" key="3">
    <source>
        <dbReference type="EMBL" id="SDQ09628.1"/>
    </source>
</evidence>
<dbReference type="STRING" id="553311.SAMN05216231_0398"/>
<gene>
    <name evidence="3" type="ORF">SAMN05216231_0398</name>
</gene>
<dbReference type="EMBL" id="FNKD01000001">
    <property type="protein sequence ID" value="SDQ09628.1"/>
    <property type="molecule type" value="Genomic_DNA"/>
</dbReference>
<dbReference type="InterPro" id="IPR010982">
    <property type="entry name" value="Lambda_DNA-bd_dom_sf"/>
</dbReference>
<dbReference type="RefSeq" id="WP_092491279.1">
    <property type="nucleotide sequence ID" value="NZ_FNKD01000001.1"/>
</dbReference>
<dbReference type="Pfam" id="PF01381">
    <property type="entry name" value="HTH_3"/>
    <property type="match status" value="1"/>
</dbReference>
<dbReference type="SUPFAM" id="SSF47413">
    <property type="entry name" value="lambda repressor-like DNA-binding domains"/>
    <property type="match status" value="1"/>
</dbReference>
<dbReference type="InterPro" id="IPR001387">
    <property type="entry name" value="Cro/C1-type_HTH"/>
</dbReference>
<dbReference type="AlphaFoldDB" id="A0A1H0Y3A0"/>
<dbReference type="Gene3D" id="1.10.260.40">
    <property type="entry name" value="lambda repressor-like DNA-binding domains"/>
    <property type="match status" value="1"/>
</dbReference>
<dbReference type="CDD" id="cd00093">
    <property type="entry name" value="HTH_XRE"/>
    <property type="match status" value="1"/>
</dbReference>
<dbReference type="GO" id="GO:0003677">
    <property type="term" value="F:DNA binding"/>
    <property type="evidence" value="ECO:0007669"/>
    <property type="project" value="UniProtKB-KW"/>
</dbReference>
<sequence length="114" mass="13105">MIGEKIQIIRKQKGLSLSECAQRANISKSYLSNIERNLNQNPSIQIIDRIAAVLDADLRTLLGTKPIDELLPENEWLDFVEELKNSGVDKDELQKYKTVIEFAKWQNDKFGEKT</sequence>
<organism evidence="3 4">
    <name type="scientific">Virgibacillus salinus</name>
    <dbReference type="NCBI Taxonomy" id="553311"/>
    <lineage>
        <taxon>Bacteria</taxon>
        <taxon>Bacillati</taxon>
        <taxon>Bacillota</taxon>
        <taxon>Bacilli</taxon>
        <taxon>Bacillales</taxon>
        <taxon>Bacillaceae</taxon>
        <taxon>Virgibacillus</taxon>
    </lineage>
</organism>
<evidence type="ECO:0000259" key="2">
    <source>
        <dbReference type="PROSITE" id="PS50943"/>
    </source>
</evidence>
<accession>A0A1H0Y3A0</accession>